<protein>
    <recommendedName>
        <fullName evidence="2">SprT-like domain-containing protein</fullName>
    </recommendedName>
</protein>
<keyword evidence="4" id="KW-1185">Reference proteome</keyword>
<dbReference type="STRING" id="2769.R7Q2I3"/>
<name>R7Q2I3_CHOCR</name>
<dbReference type="GeneID" id="17319641"/>
<feature type="region of interest" description="Disordered" evidence="1">
    <location>
        <begin position="124"/>
        <end position="145"/>
    </location>
</feature>
<dbReference type="GO" id="GO:0006950">
    <property type="term" value="P:response to stress"/>
    <property type="evidence" value="ECO:0007669"/>
    <property type="project" value="UniProtKB-ARBA"/>
</dbReference>
<proteinExistence type="predicted"/>
<dbReference type="Proteomes" id="UP000012073">
    <property type="component" value="Unassembled WGS sequence"/>
</dbReference>
<dbReference type="PANTHER" id="PTHR23099">
    <property type="entry name" value="TRANSCRIPTIONAL REGULATOR"/>
    <property type="match status" value="1"/>
</dbReference>
<dbReference type="InterPro" id="IPR006640">
    <property type="entry name" value="SprT-like_domain"/>
</dbReference>
<dbReference type="KEGG" id="ccp:CHC_T00008028001"/>
<evidence type="ECO:0000313" key="4">
    <source>
        <dbReference type="Proteomes" id="UP000012073"/>
    </source>
</evidence>
<dbReference type="Pfam" id="PF10263">
    <property type="entry name" value="SprT-like"/>
    <property type="match status" value="1"/>
</dbReference>
<evidence type="ECO:0000259" key="2">
    <source>
        <dbReference type="SMART" id="SM00731"/>
    </source>
</evidence>
<dbReference type="RefSeq" id="XP_005711924.1">
    <property type="nucleotide sequence ID" value="XM_005711867.1"/>
</dbReference>
<accession>R7Q2I3</accession>
<reference evidence="4" key="1">
    <citation type="journal article" date="2013" name="Proc. Natl. Acad. Sci. U.S.A.">
        <title>Genome structure and metabolic features in the red seaweed Chondrus crispus shed light on evolution of the Archaeplastida.</title>
        <authorList>
            <person name="Collen J."/>
            <person name="Porcel B."/>
            <person name="Carre W."/>
            <person name="Ball S.G."/>
            <person name="Chaparro C."/>
            <person name="Tonon T."/>
            <person name="Barbeyron T."/>
            <person name="Michel G."/>
            <person name="Noel B."/>
            <person name="Valentin K."/>
            <person name="Elias M."/>
            <person name="Artiguenave F."/>
            <person name="Arun A."/>
            <person name="Aury J.M."/>
            <person name="Barbosa-Neto J.F."/>
            <person name="Bothwell J.H."/>
            <person name="Bouget F.Y."/>
            <person name="Brillet L."/>
            <person name="Cabello-Hurtado F."/>
            <person name="Capella-Gutierrez S."/>
            <person name="Charrier B."/>
            <person name="Cladiere L."/>
            <person name="Cock J.M."/>
            <person name="Coelho S.M."/>
            <person name="Colleoni C."/>
            <person name="Czjzek M."/>
            <person name="Da Silva C."/>
            <person name="Delage L."/>
            <person name="Denoeud F."/>
            <person name="Deschamps P."/>
            <person name="Dittami S.M."/>
            <person name="Gabaldon T."/>
            <person name="Gachon C.M."/>
            <person name="Groisillier A."/>
            <person name="Herve C."/>
            <person name="Jabbari K."/>
            <person name="Katinka M."/>
            <person name="Kloareg B."/>
            <person name="Kowalczyk N."/>
            <person name="Labadie K."/>
            <person name="Leblanc C."/>
            <person name="Lopez P.J."/>
            <person name="McLachlan D.H."/>
            <person name="Meslet-Cladiere L."/>
            <person name="Moustafa A."/>
            <person name="Nehr Z."/>
            <person name="Nyvall Collen P."/>
            <person name="Panaud O."/>
            <person name="Partensky F."/>
            <person name="Poulain J."/>
            <person name="Rensing S.A."/>
            <person name="Rousvoal S."/>
            <person name="Samson G."/>
            <person name="Symeonidi A."/>
            <person name="Weissenbach J."/>
            <person name="Zambounis A."/>
            <person name="Wincker P."/>
            <person name="Boyen C."/>
        </authorList>
    </citation>
    <scope>NUCLEOTIDE SEQUENCE [LARGE SCALE GENOMIC DNA]</scope>
    <source>
        <strain evidence="4">cv. Stackhouse</strain>
    </source>
</reference>
<feature type="compositionally biased region" description="Acidic residues" evidence="1">
    <location>
        <begin position="241"/>
        <end position="253"/>
    </location>
</feature>
<feature type="region of interest" description="Disordered" evidence="1">
    <location>
        <begin position="56"/>
        <end position="103"/>
    </location>
</feature>
<dbReference type="AlphaFoldDB" id="R7Q2I3"/>
<dbReference type="GO" id="GO:0005634">
    <property type="term" value="C:nucleus"/>
    <property type="evidence" value="ECO:0007669"/>
    <property type="project" value="TreeGrafter"/>
</dbReference>
<dbReference type="EMBL" id="HG001461">
    <property type="protein sequence ID" value="CDF32259.1"/>
    <property type="molecule type" value="Genomic_DNA"/>
</dbReference>
<evidence type="ECO:0000256" key="1">
    <source>
        <dbReference type="SAM" id="MobiDB-lite"/>
    </source>
</evidence>
<dbReference type="PANTHER" id="PTHR23099:SF0">
    <property type="entry name" value="GERM CELL NUCLEAR ACIDIC PROTEIN"/>
    <property type="match status" value="1"/>
</dbReference>
<sequence>MASPAFTPPSPPTLSPSSRRLVMKNTRDRSWLHAPALRQLAESSLAAWRAGALPEVPFLPVPSPSSPQSLRSSLSSSQKSLPGSLSSSPSLRDSPSGYDSDDLDSLCRRVEAVLDTARLNSNLRVDISPPSSTAPSSDQAESQLDSDFEAQVWVTQGHAAAIHTPSPVRSEADSDDIDEFILRTVRRRRAAASAFESRSSSDESEEGSDYSGSRRYRPRSPPRQVFKDITGKNSSFRRDSVDDDGDDSGEEDMVDGLCRGIVTKLRFPPDSPPRYKSLDVDAGHNLLPALKGAVNWFGLSTLPFQHLRERAADRLLIFFDKEVLSGRLVRDLAPKQKVTVAWSGRLTKTAGITRMKRLSCGTRTAAIELSEKVVDEPVRLYNTLAHELCHAAAWIIDDCFKPPHGDQFKRWSTIFNDWDHKLVITTCHEYEIRYKFKYKCRDCGQVYGRHSKSIDTNVKVCGKCRGRLQLMKTE</sequence>
<feature type="region of interest" description="Disordered" evidence="1">
    <location>
        <begin position="1"/>
        <end position="20"/>
    </location>
</feature>
<evidence type="ECO:0000313" key="3">
    <source>
        <dbReference type="EMBL" id="CDF32259.1"/>
    </source>
</evidence>
<dbReference type="Gramene" id="CDF32259">
    <property type="protein sequence ID" value="CDF32259"/>
    <property type="gene ID" value="CHC_T00008028001"/>
</dbReference>
<feature type="domain" description="SprT-like" evidence="2">
    <location>
        <begin position="313"/>
        <end position="471"/>
    </location>
</feature>
<feature type="compositionally biased region" description="Low complexity" evidence="1">
    <location>
        <begin position="66"/>
        <end position="96"/>
    </location>
</feature>
<organism evidence="3 4">
    <name type="scientific">Chondrus crispus</name>
    <name type="common">Carrageen Irish moss</name>
    <name type="synonym">Polymorpha crispa</name>
    <dbReference type="NCBI Taxonomy" id="2769"/>
    <lineage>
        <taxon>Eukaryota</taxon>
        <taxon>Rhodophyta</taxon>
        <taxon>Florideophyceae</taxon>
        <taxon>Rhodymeniophycidae</taxon>
        <taxon>Gigartinales</taxon>
        <taxon>Gigartinaceae</taxon>
        <taxon>Chondrus</taxon>
    </lineage>
</organism>
<feature type="compositionally biased region" description="Basic and acidic residues" evidence="1">
    <location>
        <begin position="225"/>
        <end position="240"/>
    </location>
</feature>
<dbReference type="OrthoDB" id="20772at2759"/>
<feature type="region of interest" description="Disordered" evidence="1">
    <location>
        <begin position="192"/>
        <end position="253"/>
    </location>
</feature>
<dbReference type="SMART" id="SM00731">
    <property type="entry name" value="SprT"/>
    <property type="match status" value="1"/>
</dbReference>
<feature type="compositionally biased region" description="Pro residues" evidence="1">
    <location>
        <begin position="1"/>
        <end position="14"/>
    </location>
</feature>
<gene>
    <name evidence="3" type="ORF">CHC_T00008028001</name>
</gene>